<dbReference type="InterPro" id="IPR000742">
    <property type="entry name" value="EGF"/>
</dbReference>
<evidence type="ECO:0000256" key="5">
    <source>
        <dbReference type="ARBA" id="ARBA00022824"/>
    </source>
</evidence>
<evidence type="ECO:0000256" key="1">
    <source>
        <dbReference type="ARBA" id="ARBA00004240"/>
    </source>
</evidence>
<dbReference type="SMART" id="SM00179">
    <property type="entry name" value="EGF_CA"/>
    <property type="match status" value="1"/>
</dbReference>
<dbReference type="PROSITE" id="PS01248">
    <property type="entry name" value="EGF_LAM_1"/>
    <property type="match status" value="1"/>
</dbReference>
<dbReference type="SUPFAM" id="SSF57184">
    <property type="entry name" value="Growth factor receptor domain"/>
    <property type="match status" value="1"/>
</dbReference>
<dbReference type="InterPro" id="IPR018097">
    <property type="entry name" value="EGF_Ca-bd_CS"/>
</dbReference>
<dbReference type="PANTHER" id="PTHR24039">
    <property type="entry name" value="FIBRILLIN-RELATED"/>
    <property type="match status" value="1"/>
</dbReference>
<dbReference type="CDD" id="cd00054">
    <property type="entry name" value="EGF_CA"/>
    <property type="match status" value="1"/>
</dbReference>
<feature type="transmembrane region" description="Helical" evidence="9">
    <location>
        <begin position="283"/>
        <end position="300"/>
    </location>
</feature>
<dbReference type="SMART" id="SM00181">
    <property type="entry name" value="EGF"/>
    <property type="match status" value="3"/>
</dbReference>
<proteinExistence type="predicted"/>
<dbReference type="InterPro" id="IPR009030">
    <property type="entry name" value="Growth_fac_rcpt_cys_sf"/>
</dbReference>
<feature type="compositionally biased region" description="Basic and acidic residues" evidence="8">
    <location>
        <begin position="312"/>
        <end position="322"/>
    </location>
</feature>
<keyword evidence="2 7" id="KW-0245">EGF-like domain</keyword>
<dbReference type="InterPro" id="IPR049883">
    <property type="entry name" value="NOTCH1_EGF-like"/>
</dbReference>
<sequence>MLLGQFAWTSSAASPLAILFLLLGLEKTEKLHFGGGNTDWEERKLGKFKTSETRFVEIMDYVCKKDSLIDTIGYSGIKDFQFKCHSLVESHEEMLERWFFDHQDDGPRWQSGKPCFGNGRCQGNGSRTGNGTCSCDAGFVGKMCSNCDSAYFAVMQNSTHIECDECFVGCSGGCVGASPKDCRACRIGYKMDPEVGCNDIDECVEAGKCPSATEKCVNTPGSFECQCIDGFKRSDAGECVVDVVAHPNVPWLQPAEKLRLISYSSLFLITVFVFTVHRSTSTVFLTVSTIFAALLIDYFFGNVFSKQLEANDEPKNTGEEKVQQQANDEL</sequence>
<dbReference type="PANTHER" id="PTHR24039:SF58">
    <property type="entry name" value="EGF-LIKE DOMAIN-CONTAINING PROTEIN"/>
    <property type="match status" value="1"/>
</dbReference>
<evidence type="ECO:0000256" key="9">
    <source>
        <dbReference type="SAM" id="Phobius"/>
    </source>
</evidence>
<feature type="transmembrane region" description="Helical" evidence="9">
    <location>
        <begin position="260"/>
        <end position="277"/>
    </location>
</feature>
<evidence type="ECO:0000313" key="12">
    <source>
        <dbReference type="WBParaSite" id="Gr19_v10_g8790.t3"/>
    </source>
</evidence>
<keyword evidence="9" id="KW-0472">Membrane</keyword>
<dbReference type="GO" id="GO:0005783">
    <property type="term" value="C:endoplasmic reticulum"/>
    <property type="evidence" value="ECO:0007669"/>
    <property type="project" value="UniProtKB-SubCell"/>
</dbReference>
<dbReference type="Pfam" id="PF07645">
    <property type="entry name" value="EGF_CA"/>
    <property type="match status" value="1"/>
</dbReference>
<organism evidence="11 12">
    <name type="scientific">Globodera rostochiensis</name>
    <name type="common">Golden nematode worm</name>
    <name type="synonym">Heterodera rostochiensis</name>
    <dbReference type="NCBI Taxonomy" id="31243"/>
    <lineage>
        <taxon>Eukaryota</taxon>
        <taxon>Metazoa</taxon>
        <taxon>Ecdysozoa</taxon>
        <taxon>Nematoda</taxon>
        <taxon>Chromadorea</taxon>
        <taxon>Rhabditida</taxon>
        <taxon>Tylenchina</taxon>
        <taxon>Tylenchomorpha</taxon>
        <taxon>Tylenchoidea</taxon>
        <taxon>Heteroderidae</taxon>
        <taxon>Heteroderinae</taxon>
        <taxon>Globodera</taxon>
    </lineage>
</organism>
<dbReference type="InterPro" id="IPR002049">
    <property type="entry name" value="LE_dom"/>
</dbReference>
<evidence type="ECO:0000313" key="11">
    <source>
        <dbReference type="Proteomes" id="UP000887572"/>
    </source>
</evidence>
<dbReference type="Gene3D" id="2.90.20.10">
    <property type="entry name" value="Plasmodium vivax P25 domain"/>
    <property type="match status" value="1"/>
</dbReference>
<feature type="disulfide bond" evidence="7">
    <location>
        <begin position="135"/>
        <end position="144"/>
    </location>
</feature>
<evidence type="ECO:0000259" key="10">
    <source>
        <dbReference type="PROSITE" id="PS50026"/>
    </source>
</evidence>
<evidence type="ECO:0000256" key="4">
    <source>
        <dbReference type="ARBA" id="ARBA00022737"/>
    </source>
</evidence>
<keyword evidence="11" id="KW-1185">Reference proteome</keyword>
<dbReference type="WBParaSite" id="Gr19_v10_g8790.t3">
    <property type="protein sequence ID" value="Gr19_v10_g8790.t3"/>
    <property type="gene ID" value="Gr19_v10_g8790"/>
</dbReference>
<name>A0A914IBY8_GLORO</name>
<dbReference type="InterPro" id="IPR000152">
    <property type="entry name" value="EGF-type_Asp/Asn_hydroxyl_site"/>
</dbReference>
<dbReference type="PROSITE" id="PS50026">
    <property type="entry name" value="EGF_3"/>
    <property type="match status" value="1"/>
</dbReference>
<dbReference type="PROSITE" id="PS00010">
    <property type="entry name" value="ASX_HYDROXYL"/>
    <property type="match status" value="1"/>
</dbReference>
<keyword evidence="9" id="KW-0812">Transmembrane</keyword>
<evidence type="ECO:0000256" key="3">
    <source>
        <dbReference type="ARBA" id="ARBA00022729"/>
    </source>
</evidence>
<feature type="transmembrane region" description="Helical" evidence="9">
    <location>
        <begin position="6"/>
        <end position="25"/>
    </location>
</feature>
<dbReference type="InterPro" id="IPR001881">
    <property type="entry name" value="EGF-like_Ca-bd_dom"/>
</dbReference>
<reference evidence="12" key="1">
    <citation type="submission" date="2022-11" db="UniProtKB">
        <authorList>
            <consortium name="WormBaseParasite"/>
        </authorList>
    </citation>
    <scope>IDENTIFICATION</scope>
</reference>
<protein>
    <submittedName>
        <fullName evidence="12">EGF-like domain-containing protein</fullName>
    </submittedName>
</protein>
<keyword evidence="9" id="KW-1133">Transmembrane helix</keyword>
<dbReference type="PROSITE" id="PS00022">
    <property type="entry name" value="EGF_1"/>
    <property type="match status" value="1"/>
</dbReference>
<feature type="domain" description="EGF-like" evidence="10">
    <location>
        <begin position="105"/>
        <end position="145"/>
    </location>
</feature>
<evidence type="ECO:0000256" key="8">
    <source>
        <dbReference type="SAM" id="MobiDB-lite"/>
    </source>
</evidence>
<evidence type="ECO:0000256" key="2">
    <source>
        <dbReference type="ARBA" id="ARBA00022536"/>
    </source>
</evidence>
<accession>A0A914IBY8</accession>
<dbReference type="Proteomes" id="UP000887572">
    <property type="component" value="Unplaced"/>
</dbReference>
<dbReference type="AlphaFoldDB" id="A0A914IBY8"/>
<feature type="region of interest" description="Disordered" evidence="8">
    <location>
        <begin position="311"/>
        <end position="330"/>
    </location>
</feature>
<dbReference type="PROSITE" id="PS01187">
    <property type="entry name" value="EGF_CA"/>
    <property type="match status" value="1"/>
</dbReference>
<keyword evidence="5" id="KW-0256">Endoplasmic reticulum</keyword>
<dbReference type="GO" id="GO:0005509">
    <property type="term" value="F:calcium ion binding"/>
    <property type="evidence" value="ECO:0007669"/>
    <property type="project" value="InterPro"/>
</dbReference>
<evidence type="ECO:0000256" key="7">
    <source>
        <dbReference type="PROSITE-ProRule" id="PRU00076"/>
    </source>
</evidence>
<keyword evidence="3" id="KW-0732">Signal</keyword>
<comment type="caution">
    <text evidence="7">Lacks conserved residue(s) required for the propagation of feature annotation.</text>
</comment>
<evidence type="ECO:0000256" key="6">
    <source>
        <dbReference type="ARBA" id="ARBA00023157"/>
    </source>
</evidence>
<comment type="subcellular location">
    <subcellularLocation>
        <location evidence="1">Endoplasmic reticulum</location>
    </subcellularLocation>
</comment>
<keyword evidence="6 7" id="KW-1015">Disulfide bond</keyword>
<dbReference type="FunFam" id="2.10.25.10:FF:000038">
    <property type="entry name" value="Fibrillin 2"/>
    <property type="match status" value="1"/>
</dbReference>
<keyword evidence="4" id="KW-0677">Repeat</keyword>